<dbReference type="GO" id="GO:0003676">
    <property type="term" value="F:nucleic acid binding"/>
    <property type="evidence" value="ECO:0007669"/>
    <property type="project" value="InterPro"/>
</dbReference>
<dbReference type="KEGG" id="dord:106000441"/>
<dbReference type="SMART" id="SM00092">
    <property type="entry name" value="RNAse_Pc"/>
    <property type="match status" value="1"/>
</dbReference>
<dbReference type="FunFam" id="3.10.130.10:FF:000002">
    <property type="entry name" value="Inactive ribonuclease-like protein 10"/>
    <property type="match status" value="1"/>
</dbReference>
<evidence type="ECO:0000256" key="1">
    <source>
        <dbReference type="ARBA" id="ARBA00004613"/>
    </source>
</evidence>
<gene>
    <name evidence="8" type="primary">LOC106000441</name>
</gene>
<keyword evidence="7" id="KW-1185">Reference proteome</keyword>
<evidence type="ECO:0000256" key="4">
    <source>
        <dbReference type="ARBA" id="ARBA00022729"/>
    </source>
</evidence>
<dbReference type="OrthoDB" id="9824991at2759"/>
<reference evidence="8" key="1">
    <citation type="submission" date="2025-08" db="UniProtKB">
        <authorList>
            <consortium name="RefSeq"/>
        </authorList>
    </citation>
    <scope>IDENTIFICATION</scope>
    <source>
        <tissue evidence="8">Kidney</tissue>
    </source>
</reference>
<comment type="similarity">
    <text evidence="2">Belongs to the pancreatic ribonuclease family.</text>
</comment>
<dbReference type="RefSeq" id="XP_012891154.1">
    <property type="nucleotide sequence ID" value="XM_013035700.1"/>
</dbReference>
<dbReference type="PRINTS" id="PR00794">
    <property type="entry name" value="RIBONUCLEASE"/>
</dbReference>
<evidence type="ECO:0000256" key="3">
    <source>
        <dbReference type="ARBA" id="ARBA00022525"/>
    </source>
</evidence>
<comment type="subcellular location">
    <subcellularLocation>
        <location evidence="1">Secreted</location>
    </subcellularLocation>
</comment>
<keyword evidence="4 5" id="KW-0732">Signal</keyword>
<sequence length="145" mass="16760">MVLMVIIFLLLLFWENELNDNVVMTSLEHLNVDYPQNGVPLRYCNYMILQRGIREPDHACKKEHVFIHERPQKINSICTSPKKVPCQNHSTVLCFQSQTRLKMTVCQLIDGTRYPACRYHISLTTGFVLITCDGFGPVNLQGYIE</sequence>
<keyword evidence="3" id="KW-0964">Secreted</keyword>
<dbReference type="Proteomes" id="UP000081671">
    <property type="component" value="Unplaced"/>
</dbReference>
<dbReference type="InParanoid" id="A0A1S3GSA5"/>
<dbReference type="SUPFAM" id="SSF54076">
    <property type="entry name" value="RNase A-like"/>
    <property type="match status" value="1"/>
</dbReference>
<dbReference type="FunCoup" id="A0A1S3GSA5">
    <property type="interactions" value="1"/>
</dbReference>
<dbReference type="AlphaFoldDB" id="A0A1S3GSA5"/>
<evidence type="ECO:0000256" key="2">
    <source>
        <dbReference type="ARBA" id="ARBA00005600"/>
    </source>
</evidence>
<protein>
    <submittedName>
        <fullName evidence="8">Probable inactive ribonuclease-like protein 12</fullName>
    </submittedName>
</protein>
<dbReference type="Gene3D" id="3.10.130.10">
    <property type="entry name" value="Ribonuclease A-like domain"/>
    <property type="match status" value="1"/>
</dbReference>
<dbReference type="GO" id="GO:0005576">
    <property type="term" value="C:extracellular region"/>
    <property type="evidence" value="ECO:0007669"/>
    <property type="project" value="UniProtKB-SubCell"/>
</dbReference>
<dbReference type="GeneID" id="106000441"/>
<dbReference type="InterPro" id="IPR036816">
    <property type="entry name" value="RNaseA-like_dom_sf"/>
</dbReference>
<organism evidence="7 8">
    <name type="scientific">Dipodomys ordii</name>
    <name type="common">Ord's kangaroo rat</name>
    <dbReference type="NCBI Taxonomy" id="10020"/>
    <lineage>
        <taxon>Eukaryota</taxon>
        <taxon>Metazoa</taxon>
        <taxon>Chordata</taxon>
        <taxon>Craniata</taxon>
        <taxon>Vertebrata</taxon>
        <taxon>Euteleostomi</taxon>
        <taxon>Mammalia</taxon>
        <taxon>Eutheria</taxon>
        <taxon>Euarchontoglires</taxon>
        <taxon>Glires</taxon>
        <taxon>Rodentia</taxon>
        <taxon>Castorimorpha</taxon>
        <taxon>Heteromyidae</taxon>
        <taxon>Dipodomyinae</taxon>
        <taxon>Dipodomys</taxon>
    </lineage>
</organism>
<evidence type="ECO:0000256" key="5">
    <source>
        <dbReference type="SAM" id="SignalP"/>
    </source>
</evidence>
<dbReference type="InterPro" id="IPR023412">
    <property type="entry name" value="RNaseA_domain"/>
</dbReference>
<dbReference type="InterPro" id="IPR001427">
    <property type="entry name" value="RNaseA"/>
</dbReference>
<dbReference type="CDD" id="cd00163">
    <property type="entry name" value="RNase_A"/>
    <property type="match status" value="1"/>
</dbReference>
<proteinExistence type="inferred from homology"/>
<dbReference type="GO" id="GO:0050830">
    <property type="term" value="P:defense response to Gram-positive bacterium"/>
    <property type="evidence" value="ECO:0007669"/>
    <property type="project" value="TreeGrafter"/>
</dbReference>
<feature type="chain" id="PRO_5010342571" evidence="5">
    <location>
        <begin position="20"/>
        <end position="145"/>
    </location>
</feature>
<evidence type="ECO:0000259" key="6">
    <source>
        <dbReference type="SMART" id="SM00092"/>
    </source>
</evidence>
<feature type="signal peptide" evidence="5">
    <location>
        <begin position="1"/>
        <end position="19"/>
    </location>
</feature>
<evidence type="ECO:0000313" key="8">
    <source>
        <dbReference type="RefSeq" id="XP_012891154.1"/>
    </source>
</evidence>
<feature type="domain" description="Ribonuclease A-domain" evidence="6">
    <location>
        <begin position="32"/>
        <end position="144"/>
    </location>
</feature>
<dbReference type="PANTHER" id="PTHR11437">
    <property type="entry name" value="RIBONUCLEASE"/>
    <property type="match status" value="1"/>
</dbReference>
<dbReference type="GO" id="GO:0004540">
    <property type="term" value="F:RNA nuclease activity"/>
    <property type="evidence" value="ECO:0007669"/>
    <property type="project" value="TreeGrafter"/>
</dbReference>
<name>A0A1S3GSA5_DIPOR</name>
<dbReference type="Pfam" id="PF00074">
    <property type="entry name" value="RnaseA"/>
    <property type="match status" value="1"/>
</dbReference>
<evidence type="ECO:0000313" key="7">
    <source>
        <dbReference type="Proteomes" id="UP000081671"/>
    </source>
</evidence>
<dbReference type="PANTHER" id="PTHR11437:SF20">
    <property type="entry name" value="INACTIVE RIBONUCLEASE-LIKE PROTEIN 12-RELATED"/>
    <property type="match status" value="1"/>
</dbReference>
<accession>A0A1S3GSA5</accession>